<feature type="region of interest" description="Disordered" evidence="1">
    <location>
        <begin position="83"/>
        <end position="142"/>
    </location>
</feature>
<feature type="region of interest" description="Disordered" evidence="1">
    <location>
        <begin position="1"/>
        <end position="22"/>
    </location>
</feature>
<feature type="compositionally biased region" description="Polar residues" evidence="1">
    <location>
        <begin position="91"/>
        <end position="101"/>
    </location>
</feature>
<accession>A0A8X6TZ49</accession>
<gene>
    <name evidence="2" type="ORF">NPIL_209211</name>
</gene>
<dbReference type="Proteomes" id="UP000887013">
    <property type="component" value="Unassembled WGS sequence"/>
</dbReference>
<evidence type="ECO:0000313" key="2">
    <source>
        <dbReference type="EMBL" id="GFT65144.1"/>
    </source>
</evidence>
<comment type="caution">
    <text evidence="2">The sequence shown here is derived from an EMBL/GenBank/DDBJ whole genome shotgun (WGS) entry which is preliminary data.</text>
</comment>
<dbReference type="EMBL" id="BMAW01019768">
    <property type="protein sequence ID" value="GFT65144.1"/>
    <property type="molecule type" value="Genomic_DNA"/>
</dbReference>
<reference evidence="2" key="1">
    <citation type="submission" date="2020-08" db="EMBL/GenBank/DDBJ databases">
        <title>Multicomponent nature underlies the extraordinary mechanical properties of spider dragline silk.</title>
        <authorList>
            <person name="Kono N."/>
            <person name="Nakamura H."/>
            <person name="Mori M."/>
            <person name="Yoshida Y."/>
            <person name="Ohtoshi R."/>
            <person name="Malay A.D."/>
            <person name="Moran D.A.P."/>
            <person name="Tomita M."/>
            <person name="Numata K."/>
            <person name="Arakawa K."/>
        </authorList>
    </citation>
    <scope>NUCLEOTIDE SEQUENCE</scope>
</reference>
<dbReference type="AlphaFoldDB" id="A0A8X6TZ49"/>
<name>A0A8X6TZ49_NEPPI</name>
<protein>
    <submittedName>
        <fullName evidence="2">Uncharacterized protein</fullName>
    </submittedName>
</protein>
<organism evidence="2 3">
    <name type="scientific">Nephila pilipes</name>
    <name type="common">Giant wood spider</name>
    <name type="synonym">Nephila maculata</name>
    <dbReference type="NCBI Taxonomy" id="299642"/>
    <lineage>
        <taxon>Eukaryota</taxon>
        <taxon>Metazoa</taxon>
        <taxon>Ecdysozoa</taxon>
        <taxon>Arthropoda</taxon>
        <taxon>Chelicerata</taxon>
        <taxon>Arachnida</taxon>
        <taxon>Araneae</taxon>
        <taxon>Araneomorphae</taxon>
        <taxon>Entelegynae</taxon>
        <taxon>Araneoidea</taxon>
        <taxon>Nephilidae</taxon>
        <taxon>Nephila</taxon>
    </lineage>
</organism>
<dbReference type="OrthoDB" id="6473680at2759"/>
<feature type="compositionally biased region" description="Polar residues" evidence="1">
    <location>
        <begin position="1"/>
        <end position="17"/>
    </location>
</feature>
<proteinExistence type="predicted"/>
<keyword evidence="3" id="KW-1185">Reference proteome</keyword>
<evidence type="ECO:0000313" key="3">
    <source>
        <dbReference type="Proteomes" id="UP000887013"/>
    </source>
</evidence>
<feature type="compositionally biased region" description="Polar residues" evidence="1">
    <location>
        <begin position="119"/>
        <end position="142"/>
    </location>
</feature>
<evidence type="ECO:0000256" key="1">
    <source>
        <dbReference type="SAM" id="MobiDB-lite"/>
    </source>
</evidence>
<sequence>MKNSVQTGQISQESTATPERIRTEKYEPFVMLDEEEEEKLRKCYERKALESAFEVSRKLIFYFQVHHQQAFDAQSQEFQEISKKYPKREQLPSQTNRNRTFTSEEEKENLSYAEAFNPEKSSQKNPSSNTPENQSIENDQSPIATKDNFSILDAIKEIQHLFVSLPQILNACKKMRNAEDKFYKLNIFLSRISFSPSLKIFQ</sequence>